<evidence type="ECO:0000313" key="3">
    <source>
        <dbReference type="Proteomes" id="UP000194474"/>
    </source>
</evidence>
<name>A0A1Y6G6B1_9HYPH</name>
<keyword evidence="3" id="KW-1185">Reference proteome</keyword>
<evidence type="ECO:0000259" key="1">
    <source>
        <dbReference type="Pfam" id="PF21006"/>
    </source>
</evidence>
<evidence type="ECO:0000313" key="2">
    <source>
        <dbReference type="EMBL" id="SMQ85702.1"/>
    </source>
</evidence>
<dbReference type="AlphaFoldDB" id="A0A1Y6G6B1"/>
<dbReference type="Proteomes" id="UP000194474">
    <property type="component" value="Unassembled WGS sequence"/>
</dbReference>
<dbReference type="InterPro" id="IPR049054">
    <property type="entry name" value="CN_hydtase_beta-like_N"/>
</dbReference>
<proteinExistence type="predicted"/>
<dbReference type="InterPro" id="IPR023808">
    <property type="entry name" value="Nitrile_Hydratase_acc_put"/>
</dbReference>
<dbReference type="InterPro" id="IPR042262">
    <property type="entry name" value="CN_hydtase_beta_C"/>
</dbReference>
<protein>
    <submittedName>
        <fullName evidence="2">Nitrile hydratase accessory protein</fullName>
    </submittedName>
</protein>
<dbReference type="InterPro" id="IPR008990">
    <property type="entry name" value="Elect_transpt_acc-like_dom_sf"/>
</dbReference>
<dbReference type="EMBL" id="FXWK01000002">
    <property type="protein sequence ID" value="SMQ85702.1"/>
    <property type="molecule type" value="Genomic_DNA"/>
</dbReference>
<gene>
    <name evidence="2" type="ORF">SAMN06295905_2992</name>
</gene>
<organism evidence="2 3">
    <name type="scientific">Devosia lucknowensis</name>
    <dbReference type="NCBI Taxonomy" id="1096929"/>
    <lineage>
        <taxon>Bacteria</taxon>
        <taxon>Pseudomonadati</taxon>
        <taxon>Pseudomonadota</taxon>
        <taxon>Alphaproteobacteria</taxon>
        <taxon>Hyphomicrobiales</taxon>
        <taxon>Devosiaceae</taxon>
        <taxon>Devosia</taxon>
    </lineage>
</organism>
<accession>A0A1Y6G6B1</accession>
<dbReference type="Gene3D" id="1.10.472.20">
    <property type="entry name" value="Nitrile hydratase, beta subunit"/>
    <property type="match status" value="1"/>
</dbReference>
<dbReference type="SUPFAM" id="SSF50090">
    <property type="entry name" value="Electron transport accessory proteins"/>
    <property type="match status" value="1"/>
</dbReference>
<feature type="domain" description="Nitrile hydratase beta subunit-like N-terminal" evidence="1">
    <location>
        <begin position="11"/>
        <end position="97"/>
    </location>
</feature>
<sequence>MSHCSDAHERTEPRPKVFETVWQAKAHAIAELMSQKGHFSWTRWTEVLGEELEKDAAGPAQGNDGYYAAWQRALERVLIEADIISHEERDKYAAAWQSAFLRTEHGQPVELHASDFGIT</sequence>
<dbReference type="NCBIfam" id="TIGR03889">
    <property type="entry name" value="nitrile_acc"/>
    <property type="match status" value="1"/>
</dbReference>
<reference evidence="3" key="1">
    <citation type="submission" date="2017-04" db="EMBL/GenBank/DDBJ databases">
        <authorList>
            <person name="Varghese N."/>
            <person name="Submissions S."/>
        </authorList>
    </citation>
    <scope>NUCLEOTIDE SEQUENCE [LARGE SCALE GENOMIC DNA]</scope>
</reference>
<dbReference type="Pfam" id="PF21006">
    <property type="entry name" value="NHase_beta_N"/>
    <property type="match status" value="1"/>
</dbReference>